<dbReference type="PANTHER" id="PTHR43048">
    <property type="entry name" value="METHYLMALONYL-COA EPIMERASE"/>
    <property type="match status" value="1"/>
</dbReference>
<evidence type="ECO:0000313" key="5">
    <source>
        <dbReference type="Proteomes" id="UP000001695"/>
    </source>
</evidence>
<sequence length="175" mass="19277">MDHIGIAVPNLDEASHFLERAFDAKPMYDNIKRSEPPQTGPNAEAMLGISSGTKLVTMRMLQLGNGPGIELFEMHGSDQHKPARPSDFGLQHFAVYVDDLAYASERFQAAGGTLLEGPNEMLGLEKGPGNGWRYGRTPWGSIVELMTSPSPEDYERETPLRRWKPAPVDPAKGNE</sequence>
<proteinExistence type="predicted"/>
<keyword evidence="5" id="KW-1185">Reference proteome</keyword>
<dbReference type="SUPFAM" id="SSF54593">
    <property type="entry name" value="Glyoxalase/Bleomycin resistance protein/Dihydroxybiphenyl dioxygenase"/>
    <property type="match status" value="1"/>
</dbReference>
<dbReference type="PANTHER" id="PTHR43048:SF6">
    <property type="entry name" value="BLR8189 PROTEIN"/>
    <property type="match status" value="1"/>
</dbReference>
<accession>B2IJS2</accession>
<dbReference type="GO" id="GO:0051213">
    <property type="term" value="F:dioxygenase activity"/>
    <property type="evidence" value="ECO:0007669"/>
    <property type="project" value="UniProtKB-KW"/>
</dbReference>
<dbReference type="InterPro" id="IPR051785">
    <property type="entry name" value="MMCE/EMCE_epimerase"/>
</dbReference>
<dbReference type="InterPro" id="IPR029068">
    <property type="entry name" value="Glyas_Bleomycin-R_OHBP_Dase"/>
</dbReference>
<protein>
    <submittedName>
        <fullName evidence="4">Glyoxalase/bleomycin resistance protein/dioxygenase</fullName>
    </submittedName>
</protein>
<feature type="domain" description="VOC" evidence="3">
    <location>
        <begin position="1"/>
        <end position="148"/>
    </location>
</feature>
<dbReference type="AlphaFoldDB" id="B2IJS2"/>
<dbReference type="PROSITE" id="PS51819">
    <property type="entry name" value="VOC"/>
    <property type="match status" value="1"/>
</dbReference>
<evidence type="ECO:0000256" key="2">
    <source>
        <dbReference type="SAM" id="MobiDB-lite"/>
    </source>
</evidence>
<dbReference type="KEGG" id="bid:Bind_1304"/>
<evidence type="ECO:0000313" key="4">
    <source>
        <dbReference type="EMBL" id="ACB94944.1"/>
    </source>
</evidence>
<dbReference type="eggNOG" id="COG0346">
    <property type="taxonomic scope" value="Bacteria"/>
</dbReference>
<dbReference type="GO" id="GO:0046491">
    <property type="term" value="P:L-methylmalonyl-CoA metabolic process"/>
    <property type="evidence" value="ECO:0007669"/>
    <property type="project" value="TreeGrafter"/>
</dbReference>
<keyword evidence="4" id="KW-0560">Oxidoreductase</keyword>
<evidence type="ECO:0000259" key="3">
    <source>
        <dbReference type="PROSITE" id="PS51819"/>
    </source>
</evidence>
<dbReference type="Proteomes" id="UP000001695">
    <property type="component" value="Chromosome"/>
</dbReference>
<dbReference type="InterPro" id="IPR037523">
    <property type="entry name" value="VOC_core"/>
</dbReference>
<dbReference type="Gene3D" id="3.10.180.10">
    <property type="entry name" value="2,3-Dihydroxybiphenyl 1,2-Dioxygenase, domain 1"/>
    <property type="match status" value="1"/>
</dbReference>
<dbReference type="HOGENOM" id="CLU_046006_2_0_5"/>
<dbReference type="GO" id="GO:0046872">
    <property type="term" value="F:metal ion binding"/>
    <property type="evidence" value="ECO:0007669"/>
    <property type="project" value="UniProtKB-KW"/>
</dbReference>
<keyword evidence="1" id="KW-0479">Metal-binding</keyword>
<reference evidence="4 5" key="2">
    <citation type="journal article" date="2010" name="J. Bacteriol.">
        <title>Complete genome sequence of Beijerinckia indica subsp. indica.</title>
        <authorList>
            <person name="Tamas I."/>
            <person name="Dedysh S.N."/>
            <person name="Liesack W."/>
            <person name="Stott M.B."/>
            <person name="Alam M."/>
            <person name="Murrell J.C."/>
            <person name="Dunfield P.F."/>
        </authorList>
    </citation>
    <scope>NUCLEOTIDE SEQUENCE [LARGE SCALE GENOMIC DNA]</scope>
    <source>
        <strain evidence="5">ATCC 9039 / DSM 1715 / NCIMB 8712</strain>
    </source>
</reference>
<dbReference type="EMBL" id="CP001016">
    <property type="protein sequence ID" value="ACB94944.1"/>
    <property type="molecule type" value="Genomic_DNA"/>
</dbReference>
<gene>
    <name evidence="4" type="ordered locus">Bind_1304</name>
</gene>
<feature type="region of interest" description="Disordered" evidence="2">
    <location>
        <begin position="149"/>
        <end position="175"/>
    </location>
</feature>
<organism evidence="4 5">
    <name type="scientific">Beijerinckia indica subsp. indica (strain ATCC 9039 / DSM 1715 / NCIMB 8712)</name>
    <dbReference type="NCBI Taxonomy" id="395963"/>
    <lineage>
        <taxon>Bacteria</taxon>
        <taxon>Pseudomonadati</taxon>
        <taxon>Pseudomonadota</taxon>
        <taxon>Alphaproteobacteria</taxon>
        <taxon>Hyphomicrobiales</taxon>
        <taxon>Beijerinckiaceae</taxon>
        <taxon>Beijerinckia</taxon>
    </lineage>
</organism>
<dbReference type="Pfam" id="PF13669">
    <property type="entry name" value="Glyoxalase_4"/>
    <property type="match status" value="1"/>
</dbReference>
<dbReference type="STRING" id="395963.Bind_1304"/>
<reference evidence="5" key="1">
    <citation type="submission" date="2008-03" db="EMBL/GenBank/DDBJ databases">
        <title>Complete sequence of chromosome of Beijerinckia indica subsp. indica ATCC 9039.</title>
        <authorList>
            <consortium name="US DOE Joint Genome Institute"/>
            <person name="Copeland A."/>
            <person name="Lucas S."/>
            <person name="Lapidus A."/>
            <person name="Glavina del Rio T."/>
            <person name="Dalin E."/>
            <person name="Tice H."/>
            <person name="Bruce D."/>
            <person name="Goodwin L."/>
            <person name="Pitluck S."/>
            <person name="LaButti K."/>
            <person name="Schmutz J."/>
            <person name="Larimer F."/>
            <person name="Land M."/>
            <person name="Hauser L."/>
            <person name="Kyrpides N."/>
            <person name="Mikhailova N."/>
            <person name="Dunfield P.F."/>
            <person name="Dedysh S.N."/>
            <person name="Liesack W."/>
            <person name="Saw J.H."/>
            <person name="Alam M."/>
            <person name="Chen Y."/>
            <person name="Murrell J.C."/>
            <person name="Richardson P."/>
        </authorList>
    </citation>
    <scope>NUCLEOTIDE SEQUENCE [LARGE SCALE GENOMIC DNA]</scope>
    <source>
        <strain evidence="5">ATCC 9039 / DSM 1715 / NCIMB 8712</strain>
    </source>
</reference>
<dbReference type="GO" id="GO:0004493">
    <property type="term" value="F:methylmalonyl-CoA epimerase activity"/>
    <property type="evidence" value="ECO:0007669"/>
    <property type="project" value="TreeGrafter"/>
</dbReference>
<evidence type="ECO:0000256" key="1">
    <source>
        <dbReference type="ARBA" id="ARBA00022723"/>
    </source>
</evidence>
<keyword evidence="4" id="KW-0223">Dioxygenase</keyword>
<name>B2IJS2_BEII9</name>